<dbReference type="OrthoDB" id="129755at2"/>
<keyword evidence="3" id="KW-1185">Reference proteome</keyword>
<dbReference type="EMBL" id="JFCB01000050">
    <property type="protein sequence ID" value="KES03173.1"/>
    <property type="molecule type" value="Genomic_DNA"/>
</dbReference>
<dbReference type="SUPFAM" id="SSF54427">
    <property type="entry name" value="NTF2-like"/>
    <property type="match status" value="1"/>
</dbReference>
<dbReference type="Proteomes" id="UP000028341">
    <property type="component" value="Unassembled WGS sequence"/>
</dbReference>
<dbReference type="Gene3D" id="3.10.450.50">
    <property type="match status" value="1"/>
</dbReference>
<accession>A0A081XI00</accession>
<dbReference type="AlphaFoldDB" id="A0A081XI00"/>
<evidence type="ECO:0000259" key="1">
    <source>
        <dbReference type="Pfam" id="PF14534"/>
    </source>
</evidence>
<dbReference type="NCBIfam" id="TIGR02246">
    <property type="entry name" value="SgcJ/EcaC family oxidoreductase"/>
    <property type="match status" value="1"/>
</dbReference>
<name>A0A081XI00_STRTO</name>
<dbReference type="InterPro" id="IPR027843">
    <property type="entry name" value="DUF4440"/>
</dbReference>
<organism evidence="2 3">
    <name type="scientific">Streptomyces toyocaensis</name>
    <dbReference type="NCBI Taxonomy" id="55952"/>
    <lineage>
        <taxon>Bacteria</taxon>
        <taxon>Bacillati</taxon>
        <taxon>Actinomycetota</taxon>
        <taxon>Actinomycetes</taxon>
        <taxon>Kitasatosporales</taxon>
        <taxon>Streptomycetaceae</taxon>
        <taxon>Streptomyces</taxon>
    </lineage>
</organism>
<dbReference type="Pfam" id="PF14534">
    <property type="entry name" value="DUF4440"/>
    <property type="match status" value="1"/>
</dbReference>
<dbReference type="InterPro" id="IPR032710">
    <property type="entry name" value="NTF2-like_dom_sf"/>
</dbReference>
<protein>
    <recommendedName>
        <fullName evidence="1">DUF4440 domain-containing protein</fullName>
    </recommendedName>
</protein>
<dbReference type="eggNOG" id="COG3631">
    <property type="taxonomic scope" value="Bacteria"/>
</dbReference>
<dbReference type="RefSeq" id="WP_037940901.1">
    <property type="nucleotide sequence ID" value="NZ_JBFADL010000014.1"/>
</dbReference>
<evidence type="ECO:0000313" key="2">
    <source>
        <dbReference type="EMBL" id="KES03173.1"/>
    </source>
</evidence>
<sequence length="120" mass="13572">MDFTTALDRHLAAIRDRDLEGYVRTVHPDATLILPNGKTVTGTDEIRSFHEGWFQDPDWSMTTETVSTLELADTAVTVLAVDYRDLDAEGRPYALRHLLSLVFARSGEEWLLVHDQNTPC</sequence>
<dbReference type="STRING" id="55952.BU52_32115"/>
<dbReference type="InterPro" id="IPR011944">
    <property type="entry name" value="Steroid_delta5-4_isomerase"/>
</dbReference>
<reference evidence="2 3" key="1">
    <citation type="submission" date="2014-02" db="EMBL/GenBank/DDBJ databases">
        <title>The genome announcement of Streptomyces toyocaensis NRRL15009.</title>
        <authorList>
            <person name="Hong H.-J."/>
            <person name="Kwun M.J."/>
        </authorList>
    </citation>
    <scope>NUCLEOTIDE SEQUENCE [LARGE SCALE GENOMIC DNA]</scope>
    <source>
        <strain evidence="2 3">NRRL 15009</strain>
    </source>
</reference>
<comment type="caution">
    <text evidence="2">The sequence shown here is derived from an EMBL/GenBank/DDBJ whole genome shotgun (WGS) entry which is preliminary data.</text>
</comment>
<gene>
    <name evidence="2" type="ORF">BU52_32115</name>
</gene>
<evidence type="ECO:0000313" key="3">
    <source>
        <dbReference type="Proteomes" id="UP000028341"/>
    </source>
</evidence>
<feature type="domain" description="DUF4440" evidence="1">
    <location>
        <begin position="8"/>
        <end position="112"/>
    </location>
</feature>
<proteinExistence type="predicted"/>